<comment type="caution">
    <text evidence="6">The sequence shown here is derived from an EMBL/GenBank/DDBJ whole genome shotgun (WGS) entry which is preliminary data.</text>
</comment>
<evidence type="ECO:0000256" key="1">
    <source>
        <dbReference type="ARBA" id="ARBA00010646"/>
    </source>
</evidence>
<keyword evidence="2 6" id="KW-0378">Hydrolase</keyword>
<keyword evidence="3" id="KW-0326">Glycosidase</keyword>
<dbReference type="InterPro" id="IPR018077">
    <property type="entry name" value="Glyco_hydro_fam25_subgr"/>
</dbReference>
<accession>A0ABQ5NXX9</accession>
<dbReference type="SUPFAM" id="SSF51445">
    <property type="entry name" value="(Trans)glycosidases"/>
    <property type="match status" value="1"/>
</dbReference>
<feature type="compositionally biased region" description="Basic and acidic residues" evidence="4">
    <location>
        <begin position="47"/>
        <end position="58"/>
    </location>
</feature>
<dbReference type="InterPro" id="IPR017853">
    <property type="entry name" value="GH"/>
</dbReference>
<evidence type="ECO:0000313" key="7">
    <source>
        <dbReference type="Proteomes" id="UP001291653"/>
    </source>
</evidence>
<dbReference type="GO" id="GO:0016787">
    <property type="term" value="F:hydrolase activity"/>
    <property type="evidence" value="ECO:0007669"/>
    <property type="project" value="UniProtKB-KW"/>
</dbReference>
<keyword evidence="7" id="KW-1185">Reference proteome</keyword>
<sequence>MPTTSSVRARLACAAATLGAALASLPATTTPAHAAPPTAYTVTGVDTSHHNHGREETTPIDWRRVATNHSFAFLKATQGTRYTDPWLQRDYTAAAGTTLLRAPYHFFDPRTTGDGAAQARHFVAAARAAGYQGGGKGELPPVLDIEKVHRNHKEVCPPELRVQQVRIFLDEVERSFAVKPIVYTRASFVQECMGGRGEVFAGHPLWLARYRSGANEPQPVPGAGRSWTFWQHTDEAQTPGIPGRSDLNVFRGSTADLRALAGRGQQAQPSAPSDTTRS</sequence>
<dbReference type="InterPro" id="IPR002053">
    <property type="entry name" value="Glyco_hydro_25"/>
</dbReference>
<reference evidence="6 7" key="1">
    <citation type="submission" date="2022-10" db="EMBL/GenBank/DDBJ databases">
        <title>Draft genome sequence of Streptomyces sp. YSPA8.</title>
        <authorList>
            <person name="Moriuchi R."/>
            <person name="Dohra H."/>
            <person name="Yamamura H."/>
            <person name="Kodani S."/>
        </authorList>
    </citation>
    <scope>NUCLEOTIDE SEQUENCE [LARGE SCALE GENOMIC DNA]</scope>
    <source>
        <strain evidence="6 7">YSPA8</strain>
    </source>
</reference>
<evidence type="ECO:0000256" key="5">
    <source>
        <dbReference type="SAM" id="SignalP"/>
    </source>
</evidence>
<keyword evidence="5" id="KW-0732">Signal</keyword>
<evidence type="ECO:0000256" key="2">
    <source>
        <dbReference type="ARBA" id="ARBA00022801"/>
    </source>
</evidence>
<evidence type="ECO:0000313" key="6">
    <source>
        <dbReference type="EMBL" id="GLF95235.1"/>
    </source>
</evidence>
<dbReference type="SMART" id="SM00641">
    <property type="entry name" value="Glyco_25"/>
    <property type="match status" value="1"/>
</dbReference>
<evidence type="ECO:0000256" key="4">
    <source>
        <dbReference type="SAM" id="MobiDB-lite"/>
    </source>
</evidence>
<dbReference type="PANTHER" id="PTHR34135">
    <property type="entry name" value="LYSOZYME"/>
    <property type="match status" value="1"/>
</dbReference>
<feature type="compositionally biased region" description="Low complexity" evidence="4">
    <location>
        <begin position="29"/>
        <end position="43"/>
    </location>
</feature>
<dbReference type="PANTHER" id="PTHR34135:SF2">
    <property type="entry name" value="LYSOZYME"/>
    <property type="match status" value="1"/>
</dbReference>
<dbReference type="CDD" id="cd00599">
    <property type="entry name" value="GH25_muramidase"/>
    <property type="match status" value="1"/>
</dbReference>
<dbReference type="Gene3D" id="3.20.20.80">
    <property type="entry name" value="Glycosidases"/>
    <property type="match status" value="1"/>
</dbReference>
<comment type="similarity">
    <text evidence="1">Belongs to the glycosyl hydrolase 25 family.</text>
</comment>
<feature type="region of interest" description="Disordered" evidence="4">
    <location>
        <begin position="29"/>
        <end position="58"/>
    </location>
</feature>
<dbReference type="RefSeq" id="WP_323447286.1">
    <property type="nucleotide sequence ID" value="NZ_BSBI01000004.1"/>
</dbReference>
<dbReference type="Proteomes" id="UP001291653">
    <property type="component" value="Unassembled WGS sequence"/>
</dbReference>
<dbReference type="PROSITE" id="PS51904">
    <property type="entry name" value="GLYCOSYL_HYDROL_F25_2"/>
    <property type="match status" value="1"/>
</dbReference>
<proteinExistence type="inferred from homology"/>
<dbReference type="Pfam" id="PF01183">
    <property type="entry name" value="Glyco_hydro_25"/>
    <property type="match status" value="1"/>
</dbReference>
<feature type="signal peptide" evidence="5">
    <location>
        <begin position="1"/>
        <end position="34"/>
    </location>
</feature>
<organism evidence="6 7">
    <name type="scientific">Streptomyces yaizuensis</name>
    <dbReference type="NCBI Taxonomy" id="2989713"/>
    <lineage>
        <taxon>Bacteria</taxon>
        <taxon>Bacillati</taxon>
        <taxon>Actinomycetota</taxon>
        <taxon>Actinomycetes</taxon>
        <taxon>Kitasatosporales</taxon>
        <taxon>Streptomycetaceae</taxon>
        <taxon>Streptomyces</taxon>
    </lineage>
</organism>
<dbReference type="EMBL" id="BSBI01000004">
    <property type="protein sequence ID" value="GLF95235.1"/>
    <property type="molecule type" value="Genomic_DNA"/>
</dbReference>
<feature type="chain" id="PRO_5046614023" evidence="5">
    <location>
        <begin position="35"/>
        <end position="278"/>
    </location>
</feature>
<name>A0ABQ5NXX9_9ACTN</name>
<protein>
    <submittedName>
        <fullName evidence="6">Glycoside hydrolase family 25 protein</fullName>
    </submittedName>
</protein>
<evidence type="ECO:0000256" key="3">
    <source>
        <dbReference type="ARBA" id="ARBA00023295"/>
    </source>
</evidence>
<gene>
    <name evidence="6" type="ORF">SYYSPA8_13080</name>
</gene>